<accession>A0A9Y2JJ54</accession>
<sequence>MVSHPLPIPDGPLGEEAFPDGARVKVTGGRYHGARGVVIVQDPDLRPGSVWVRFEAGRPVLVPGYRLSRAAS</sequence>
<proteinExistence type="predicted"/>
<name>A0A9Y2JJ54_9PSEU</name>
<dbReference type="KEGG" id="amog:QRX60_29805"/>
<dbReference type="EMBL" id="CP127295">
    <property type="protein sequence ID" value="WIX98253.1"/>
    <property type="molecule type" value="Genomic_DNA"/>
</dbReference>
<gene>
    <name evidence="1" type="ORF">QRX60_29805</name>
</gene>
<protein>
    <submittedName>
        <fullName evidence="1">Uncharacterized protein</fullName>
    </submittedName>
</protein>
<dbReference type="RefSeq" id="WP_285994738.1">
    <property type="nucleotide sequence ID" value="NZ_CP127295.1"/>
</dbReference>
<evidence type="ECO:0000313" key="2">
    <source>
        <dbReference type="Proteomes" id="UP001239397"/>
    </source>
</evidence>
<dbReference type="Proteomes" id="UP001239397">
    <property type="component" value="Chromosome"/>
</dbReference>
<evidence type="ECO:0000313" key="1">
    <source>
        <dbReference type="EMBL" id="WIX98253.1"/>
    </source>
</evidence>
<reference evidence="1 2" key="1">
    <citation type="submission" date="2023-06" db="EMBL/GenBank/DDBJ databases">
        <authorList>
            <person name="Oyuntsetseg B."/>
            <person name="Kim S.B."/>
        </authorList>
    </citation>
    <scope>NUCLEOTIDE SEQUENCE [LARGE SCALE GENOMIC DNA]</scope>
    <source>
        <strain evidence="1 2">4-36</strain>
    </source>
</reference>
<dbReference type="AlphaFoldDB" id="A0A9Y2JJ54"/>
<keyword evidence="2" id="KW-1185">Reference proteome</keyword>
<organism evidence="1 2">
    <name type="scientific">Amycolatopsis mongoliensis</name>
    <dbReference type="NCBI Taxonomy" id="715475"/>
    <lineage>
        <taxon>Bacteria</taxon>
        <taxon>Bacillati</taxon>
        <taxon>Actinomycetota</taxon>
        <taxon>Actinomycetes</taxon>
        <taxon>Pseudonocardiales</taxon>
        <taxon>Pseudonocardiaceae</taxon>
        <taxon>Amycolatopsis</taxon>
    </lineage>
</organism>